<feature type="compositionally biased region" description="Polar residues" evidence="7">
    <location>
        <begin position="1"/>
        <end position="13"/>
    </location>
</feature>
<feature type="compositionally biased region" description="Basic and acidic residues" evidence="7">
    <location>
        <begin position="2130"/>
        <end position="2148"/>
    </location>
</feature>
<feature type="compositionally biased region" description="Acidic residues" evidence="7">
    <location>
        <begin position="1229"/>
        <end position="1238"/>
    </location>
</feature>
<protein>
    <recommendedName>
        <fullName evidence="6">Protein transport protein sec16</fullName>
    </recommendedName>
</protein>
<dbReference type="OrthoDB" id="8918678at2759"/>
<feature type="compositionally biased region" description="Polar residues" evidence="7">
    <location>
        <begin position="421"/>
        <end position="435"/>
    </location>
</feature>
<evidence type="ECO:0000259" key="8">
    <source>
        <dbReference type="Pfam" id="PF12931"/>
    </source>
</evidence>
<evidence type="ECO:0000256" key="2">
    <source>
        <dbReference type="ARBA" id="ARBA00005927"/>
    </source>
</evidence>
<dbReference type="GO" id="GO:0016192">
    <property type="term" value="P:vesicle-mediated transport"/>
    <property type="evidence" value="ECO:0007669"/>
    <property type="project" value="UniProtKB-KW"/>
</dbReference>
<evidence type="ECO:0000256" key="5">
    <source>
        <dbReference type="ARBA" id="ARBA00022892"/>
    </source>
</evidence>
<feature type="region of interest" description="Disordered" evidence="7">
    <location>
        <begin position="1038"/>
        <end position="1311"/>
    </location>
</feature>
<feature type="compositionally biased region" description="Basic and acidic residues" evidence="7">
    <location>
        <begin position="362"/>
        <end position="371"/>
    </location>
</feature>
<dbReference type="GO" id="GO:0070971">
    <property type="term" value="C:endoplasmic reticulum exit site"/>
    <property type="evidence" value="ECO:0007669"/>
    <property type="project" value="TreeGrafter"/>
</dbReference>
<feature type="region of interest" description="Disordered" evidence="7">
    <location>
        <begin position="133"/>
        <end position="159"/>
    </location>
</feature>
<feature type="region of interest" description="Disordered" evidence="7">
    <location>
        <begin position="2261"/>
        <end position="2280"/>
    </location>
</feature>
<feature type="region of interest" description="Disordered" evidence="7">
    <location>
        <begin position="977"/>
        <end position="1010"/>
    </location>
</feature>
<comment type="subcellular location">
    <subcellularLocation>
        <location evidence="1">Endoplasmic reticulum</location>
    </subcellularLocation>
    <subcellularLocation>
        <location evidence="6">Golgi apparatus membrane</location>
    </subcellularLocation>
</comment>
<feature type="compositionally biased region" description="Low complexity" evidence="7">
    <location>
        <begin position="2270"/>
        <end position="2280"/>
    </location>
</feature>
<keyword evidence="6" id="KW-0653">Protein transport</keyword>
<feature type="region of interest" description="Disordered" evidence="7">
    <location>
        <begin position="765"/>
        <end position="836"/>
    </location>
</feature>
<feature type="region of interest" description="Disordered" evidence="7">
    <location>
        <begin position="2290"/>
        <end position="2333"/>
    </location>
</feature>
<feature type="region of interest" description="Disordered" evidence="7">
    <location>
        <begin position="1330"/>
        <end position="1349"/>
    </location>
</feature>
<evidence type="ECO:0000313" key="10">
    <source>
        <dbReference type="EMBL" id="PNF41899.1"/>
    </source>
</evidence>
<feature type="compositionally biased region" description="Low complexity" evidence="7">
    <location>
        <begin position="133"/>
        <end position="155"/>
    </location>
</feature>
<name>A0A2J7RM64_9NEOP</name>
<dbReference type="Gene3D" id="1.25.40.1030">
    <property type="match status" value="1"/>
</dbReference>
<dbReference type="GO" id="GO:0070973">
    <property type="term" value="P:protein localization to endoplasmic reticulum exit site"/>
    <property type="evidence" value="ECO:0007669"/>
    <property type="project" value="TreeGrafter"/>
</dbReference>
<dbReference type="InterPro" id="IPR024298">
    <property type="entry name" value="Sec16_Sec23-bd"/>
</dbReference>
<evidence type="ECO:0000259" key="9">
    <source>
        <dbReference type="Pfam" id="PF12932"/>
    </source>
</evidence>
<keyword evidence="6" id="KW-0333">Golgi apparatus</keyword>
<feature type="compositionally biased region" description="Low complexity" evidence="7">
    <location>
        <begin position="2069"/>
        <end position="2084"/>
    </location>
</feature>
<feature type="compositionally biased region" description="Low complexity" evidence="7">
    <location>
        <begin position="409"/>
        <end position="420"/>
    </location>
</feature>
<keyword evidence="11" id="KW-1185">Reference proteome</keyword>
<dbReference type="CDD" id="cd09233">
    <property type="entry name" value="ACE1-Sec16-like"/>
    <property type="match status" value="1"/>
</dbReference>
<keyword evidence="6" id="KW-0472">Membrane</keyword>
<dbReference type="GO" id="GO:0015031">
    <property type="term" value="P:protein transport"/>
    <property type="evidence" value="ECO:0007669"/>
    <property type="project" value="UniProtKB-KW"/>
</dbReference>
<feature type="domain" description="Sec16 Sec23-binding" evidence="8">
    <location>
        <begin position="1637"/>
        <end position="1870"/>
    </location>
</feature>
<organism evidence="10 11">
    <name type="scientific">Cryptotermes secundus</name>
    <dbReference type="NCBI Taxonomy" id="105785"/>
    <lineage>
        <taxon>Eukaryota</taxon>
        <taxon>Metazoa</taxon>
        <taxon>Ecdysozoa</taxon>
        <taxon>Arthropoda</taxon>
        <taxon>Hexapoda</taxon>
        <taxon>Insecta</taxon>
        <taxon>Pterygota</taxon>
        <taxon>Neoptera</taxon>
        <taxon>Polyneoptera</taxon>
        <taxon>Dictyoptera</taxon>
        <taxon>Blattodea</taxon>
        <taxon>Blattoidea</taxon>
        <taxon>Termitoidae</taxon>
        <taxon>Kalotermitidae</taxon>
        <taxon>Cryptotermitinae</taxon>
        <taxon>Cryptotermes</taxon>
    </lineage>
</organism>
<keyword evidence="3 6" id="KW-0813">Transport</keyword>
<feature type="region of interest" description="Disordered" evidence="7">
    <location>
        <begin position="2060"/>
        <end position="2108"/>
    </location>
</feature>
<keyword evidence="4 6" id="KW-0256">Endoplasmic reticulum</keyword>
<evidence type="ECO:0000256" key="6">
    <source>
        <dbReference type="RuleBase" id="RU364101"/>
    </source>
</evidence>
<gene>
    <name evidence="10" type="ORF">B7P43_G15538</name>
</gene>
<dbReference type="GO" id="GO:0012507">
    <property type="term" value="C:ER to Golgi transport vesicle membrane"/>
    <property type="evidence" value="ECO:0007669"/>
    <property type="project" value="TreeGrafter"/>
</dbReference>
<sequence length="2333" mass="259595">MTAPTANNHSWFNAKNEGPGHQEVAHNPHLYNRNLPQHVGPPSDQAWQSQYQWYTPASKPPLNTSHQMNSGTGTSDSWNWGGGTSYQQQPMQYGQQLQQNSQQYFSPYRNHYDPSVARPYPDPWNWGWEESGISENSEPLSSSSSNNNNNNNINPDPAWRWSVENTATYQEHNIPSTNAGYSSGQHGQNYTIAPVHATFNTGPNTAVMTPGTAAVIAESFGSGSADQTALFHSGSSQHLEGNRNPFTPNYVKNNTVNHPVITSDNQYATISTASNFDQGIYNHGSHGAKSNFEQGHVSNVNIYQQETCRAGRGGEGMVDQTAVTKELKNVENIKQDTRQLSLDYVTGGGEFTNVPLSANDTETMKDTKEELDSPANDVPELSTESSSREQDTSKQSFSAGNDGLSSQWSTESLPSSEELSQTVEGNEIVSSHPTVPQSHLVTNTLQVNEQNDQYQNYEPSTYEFNDVKQGDSQAERADQVQSLKGVTNNTSVSESRNLYHQDYQNYCTDRYAVEQTTNETVSWNKDTGNRGCSQVDTNSNAYGHLSVGSNSSASSSNLYVHGDLCTTQTESMTIKTALSVESVSSALDSLTISNENFRSPDVENKEIIYPELEDNSGALLPSPGHSNQSFESNVNVTPPPAVPGHPPKSIGITQGRNSKPYSLNQKHTNKYQTIPPSGEGATGVIEHRSYSHLHLPSVGPIEPGVNISQFTAIPEIMSHTVNNLMQPTYSHKAVEAPGSLVSRKKKTPPPPMTEDAVNLETVPDNKERPDFIDVPQTAPVTRPHTAPVGQDSLRGMASQWTQPSSYSTSPENQEVAPRCGPDRNQYLETGQLSSDEREIRSAVPDVMETQYRISRNGNSSVSSEGFSPLLGLRRMIPGQITDQHTSTNIYQPENVVDINCGDNFSEDISTPPPGLHRMVPGQFTENENSIMQVLDSAHTTENSSGEMFLDRMVPGQLTEESVGGGSFVSDAGSVKTVPAHSSVDDIPPPGLRRMVPGESSSPESQGNFVQSGLTAGTFQPIDAVPLEPRVVTGVAQDEMDGVGPAGTLPLPPSPMSASSHAKSEPVSPLAEQALNGNSLPQPPSERSETIGSDGVEVYPPPPLSENTVRDASGSRREAMSKDRERWHRDDEGNNHNSQHQRRQTDRRDHYSFRDKERAESPGTSRYKDREEWDWKYDSRHERDRERVRDRDDSSSGGRYRDDRHYDPRKEFRSHDDNQRPRRKTSYDRQEDDADTEDYFSDHDHDKARHRDNYDSRYRDRADRERGQREIVQKISRERKDHRATGRDRDRDRDQGHDRGRVRDRERRRQEYSDRHDYRRFDEHYSRGYEDDAYYRDNQRSRPSSQTEYEEYHRRNYHGYGAYNYGGRQVDSYHYDPYDTYKYYEYLCRTDPAAYADWYAKYYPSHQSYNQGTFSEDRGSVHSGRSSANEKLHKERGQEQTDSSVIEDPTATTPQRLTPAKFSTAHVKGILTARGQVVKVLPPNPLDGQPATVEIHNIQDVVSSDETVRELQDFPGPLIRGVTHKNSVITYCMRKLKKAESDPELFDRESVILLWKLLILLLRQNGAVVGADIAGLLLSKSGNQETVNFSTVTSAVRQSAPSPAVSQHSSIHDVQADEPNLHQASHKSEEELVIEFTEYLLYGNKREALELAVKHGLWGHAIFLASKMDQRTYANVMMRFVDGLAMNNPLQTLHQLMSGHQPAAVTCCADEKWGDWKPHLAMILSNPSQRPDLDQKAVVTLGDTLRARGCLHASHFCYLMAQLEFGLFSRKSSKIVLLGSSHLKPFVEFATNEAIQMTEIYIYGRQLAEHEFNVPQFQAYKYLYATRLAEFGMLTEAVHYVEVIAGSVLEQPTSYSGSFAKEIYDLGDQLKYCDPLYSSREGETVELADPSWLRGLHNVIYNYNIGLIQQDIPSYGSASNLSCSESEPMQHGTATTDSMQDQLAPGIDLQQQQQESLYCQDQQTQHWPVQHGAETTSCNVHQQQAESSGDMGRNFQNRDQYWADSQWGAGALSTTQDQERNELELISAGRGYGNSETQVAGNVAGQQPFSYWNMSANHTQDVPQVTLPGSTSQMTQQQESSTPQSKPSLGTKSPIKQKQKEEVSKHSGGNRSLLGVIWNRFVLRPANQMKLPDDKNPSIVWDPDKKKWTNVDGDDDNESSDVPPPPKDSELPAVTKGLLAAGSEGPATGPSGSNVYRLNGPGKGRKPRYVNVLEGSKTTGPSLPAPDLFPPIIPSQTSVNYFVPSPVESSDARTDFLTPATSSIPEQSVEQSQLSRWSSTSSLSREVQKYTMRGQQNKPSQGAVACGTPMTDPASFVQNAGVGTSSNTMKRYPN</sequence>
<feature type="compositionally biased region" description="Polar residues" evidence="7">
    <location>
        <begin position="1439"/>
        <end position="1455"/>
    </location>
</feature>
<feature type="compositionally biased region" description="Polar residues" evidence="7">
    <location>
        <begin position="798"/>
        <end position="812"/>
    </location>
</feature>
<feature type="compositionally biased region" description="Polar residues" evidence="7">
    <location>
        <begin position="2315"/>
        <end position="2333"/>
    </location>
</feature>
<dbReference type="Proteomes" id="UP000235965">
    <property type="component" value="Unassembled WGS sequence"/>
</dbReference>
<evidence type="ECO:0000256" key="7">
    <source>
        <dbReference type="SAM" id="MobiDB-lite"/>
    </source>
</evidence>
<keyword evidence="5 6" id="KW-0931">ER-Golgi transport</keyword>
<comment type="caution">
    <text evidence="10">The sequence shown here is derived from an EMBL/GenBank/DDBJ whole genome shotgun (WGS) entry which is preliminary data.</text>
</comment>
<evidence type="ECO:0000256" key="4">
    <source>
        <dbReference type="ARBA" id="ARBA00022824"/>
    </source>
</evidence>
<evidence type="ECO:0000256" key="1">
    <source>
        <dbReference type="ARBA" id="ARBA00004240"/>
    </source>
</evidence>
<feature type="compositionally biased region" description="Polar residues" evidence="7">
    <location>
        <begin position="2085"/>
        <end position="2095"/>
    </location>
</feature>
<accession>A0A2J7RM64</accession>
<feature type="compositionally biased region" description="Polar residues" evidence="7">
    <location>
        <begin position="998"/>
        <end position="1010"/>
    </location>
</feature>
<dbReference type="GO" id="GO:0007030">
    <property type="term" value="P:Golgi organization"/>
    <property type="evidence" value="ECO:0007669"/>
    <property type="project" value="TreeGrafter"/>
</dbReference>
<evidence type="ECO:0000313" key="11">
    <source>
        <dbReference type="Proteomes" id="UP000235965"/>
    </source>
</evidence>
<dbReference type="PANTHER" id="PTHR13402">
    <property type="entry name" value="RGPR-RELATED"/>
    <property type="match status" value="1"/>
</dbReference>
<feature type="region of interest" description="Disordered" evidence="7">
    <location>
        <begin position="1918"/>
        <end position="1938"/>
    </location>
</feature>
<feature type="compositionally biased region" description="Basic and acidic residues" evidence="7">
    <location>
        <begin position="1142"/>
        <end position="1228"/>
    </location>
</feature>
<feature type="domain" description="Sec16 central conserved" evidence="9">
    <location>
        <begin position="1487"/>
        <end position="1565"/>
    </location>
</feature>
<dbReference type="PANTHER" id="PTHR13402:SF6">
    <property type="entry name" value="SECRETORY 16, ISOFORM I"/>
    <property type="match status" value="1"/>
</dbReference>
<feature type="region of interest" description="Disordered" evidence="7">
    <location>
        <begin position="347"/>
        <end position="435"/>
    </location>
</feature>
<dbReference type="GO" id="GO:0000139">
    <property type="term" value="C:Golgi membrane"/>
    <property type="evidence" value="ECO:0007669"/>
    <property type="project" value="UniProtKB-SubCell"/>
</dbReference>
<feature type="compositionally biased region" description="Basic and acidic residues" evidence="7">
    <location>
        <begin position="1239"/>
        <end position="1311"/>
    </location>
</feature>
<feature type="compositionally biased region" description="Basic and acidic residues" evidence="7">
    <location>
        <begin position="1427"/>
        <end position="1438"/>
    </location>
</feature>
<dbReference type="InterPro" id="IPR024340">
    <property type="entry name" value="Sec16_CCD"/>
</dbReference>
<dbReference type="STRING" id="105785.A0A2J7RM64"/>
<feature type="region of interest" description="Disordered" evidence="7">
    <location>
        <begin position="58"/>
        <end position="88"/>
    </location>
</feature>
<dbReference type="EMBL" id="NEVH01002577">
    <property type="protein sequence ID" value="PNF41899.1"/>
    <property type="molecule type" value="Genomic_DNA"/>
</dbReference>
<feature type="compositionally biased region" description="Polar residues" evidence="7">
    <location>
        <begin position="393"/>
        <end position="408"/>
    </location>
</feature>
<feature type="compositionally biased region" description="Basic and acidic residues" evidence="7">
    <location>
        <begin position="1330"/>
        <end position="1339"/>
    </location>
</feature>
<evidence type="ECO:0000256" key="3">
    <source>
        <dbReference type="ARBA" id="ARBA00022448"/>
    </source>
</evidence>
<feature type="region of interest" description="Disordered" evidence="7">
    <location>
        <begin position="1"/>
        <end position="46"/>
    </location>
</feature>
<dbReference type="InParanoid" id="A0A2J7RM64"/>
<feature type="compositionally biased region" description="Basic and acidic residues" evidence="7">
    <location>
        <begin position="1112"/>
        <end position="1133"/>
    </location>
</feature>
<feature type="region of interest" description="Disordered" evidence="7">
    <location>
        <begin position="2128"/>
        <end position="2201"/>
    </location>
</feature>
<proteinExistence type="inferred from homology"/>
<feature type="region of interest" description="Disordered" evidence="7">
    <location>
        <begin position="1412"/>
        <end position="1455"/>
    </location>
</feature>
<dbReference type="Pfam" id="PF12932">
    <property type="entry name" value="Sec16"/>
    <property type="match status" value="1"/>
</dbReference>
<comment type="similarity">
    <text evidence="2 6">Belongs to the SEC16 family.</text>
</comment>
<dbReference type="Pfam" id="PF12931">
    <property type="entry name" value="TPR_Sec16"/>
    <property type="match status" value="1"/>
</dbReference>
<reference evidence="10 11" key="1">
    <citation type="submission" date="2017-12" db="EMBL/GenBank/DDBJ databases">
        <title>Hemimetabolous genomes reveal molecular basis of termite eusociality.</title>
        <authorList>
            <person name="Harrison M.C."/>
            <person name="Jongepier E."/>
            <person name="Robertson H.M."/>
            <person name="Arning N."/>
            <person name="Bitard-Feildel T."/>
            <person name="Chao H."/>
            <person name="Childers C.P."/>
            <person name="Dinh H."/>
            <person name="Doddapaneni H."/>
            <person name="Dugan S."/>
            <person name="Gowin J."/>
            <person name="Greiner C."/>
            <person name="Han Y."/>
            <person name="Hu H."/>
            <person name="Hughes D.S.T."/>
            <person name="Huylmans A.-K."/>
            <person name="Kemena C."/>
            <person name="Kremer L.P.M."/>
            <person name="Lee S.L."/>
            <person name="Lopez-Ezquerra A."/>
            <person name="Mallet L."/>
            <person name="Monroy-Kuhn J.M."/>
            <person name="Moser A."/>
            <person name="Murali S.C."/>
            <person name="Muzny D.M."/>
            <person name="Otani S."/>
            <person name="Piulachs M.-D."/>
            <person name="Poelchau M."/>
            <person name="Qu J."/>
            <person name="Schaub F."/>
            <person name="Wada-Katsumata A."/>
            <person name="Worley K.C."/>
            <person name="Xie Q."/>
            <person name="Ylla G."/>
            <person name="Poulsen M."/>
            <person name="Gibbs R.A."/>
            <person name="Schal C."/>
            <person name="Richards S."/>
            <person name="Belles X."/>
            <person name="Korb J."/>
            <person name="Bornberg-Bauer E."/>
        </authorList>
    </citation>
    <scope>NUCLEOTIDE SEQUENCE [LARGE SCALE GENOMIC DNA]</scope>
    <source>
        <tissue evidence="10">Whole body</tissue>
    </source>
</reference>
<feature type="compositionally biased region" description="Polar residues" evidence="7">
    <location>
        <begin position="58"/>
        <end position="78"/>
    </location>
</feature>